<name>A0ABD3TXD8_SINWO</name>
<dbReference type="PROSITE" id="PS00687">
    <property type="entry name" value="ALDEHYDE_DEHYDR_GLU"/>
    <property type="match status" value="1"/>
</dbReference>
<comment type="caution">
    <text evidence="10">The sequence shown here is derived from an EMBL/GenBank/DDBJ whole genome shotgun (WGS) entry which is preliminary data.</text>
</comment>
<evidence type="ECO:0000256" key="3">
    <source>
        <dbReference type="ARBA" id="ARBA00023027"/>
    </source>
</evidence>
<dbReference type="AlphaFoldDB" id="A0ABD3TXD8"/>
<keyword evidence="11" id="KW-1185">Reference proteome</keyword>
<dbReference type="FunFam" id="3.40.309.10:FF:000003">
    <property type="entry name" value="Aldehyde dehydrogenase"/>
    <property type="match status" value="1"/>
</dbReference>
<keyword evidence="2 6" id="KW-0560">Oxidoreductase</keyword>
<proteinExistence type="inferred from homology"/>
<dbReference type="EMBL" id="JBJQND010000017">
    <property type="protein sequence ID" value="KAL3841470.1"/>
    <property type="molecule type" value="Genomic_DNA"/>
</dbReference>
<feature type="transmembrane region" description="Helical" evidence="8">
    <location>
        <begin position="468"/>
        <end position="487"/>
    </location>
</feature>
<evidence type="ECO:0000256" key="1">
    <source>
        <dbReference type="ARBA" id="ARBA00009986"/>
    </source>
</evidence>
<dbReference type="InterPro" id="IPR015590">
    <property type="entry name" value="Aldehyde_DH_dom"/>
</dbReference>
<dbReference type="Gene3D" id="3.40.605.10">
    <property type="entry name" value="Aldehyde Dehydrogenase, Chain A, domain 1"/>
    <property type="match status" value="1"/>
</dbReference>
<feature type="active site" evidence="4 5">
    <location>
        <position position="210"/>
    </location>
</feature>
<keyword evidence="8" id="KW-0812">Transmembrane</keyword>
<evidence type="ECO:0000313" key="11">
    <source>
        <dbReference type="Proteomes" id="UP001634394"/>
    </source>
</evidence>
<dbReference type="Proteomes" id="UP001634394">
    <property type="component" value="Unassembled WGS sequence"/>
</dbReference>
<evidence type="ECO:0000256" key="6">
    <source>
        <dbReference type="RuleBase" id="RU003345"/>
    </source>
</evidence>
<organism evidence="10 11">
    <name type="scientific">Sinanodonta woodiana</name>
    <name type="common">Chinese pond mussel</name>
    <name type="synonym">Anodonta woodiana</name>
    <dbReference type="NCBI Taxonomy" id="1069815"/>
    <lineage>
        <taxon>Eukaryota</taxon>
        <taxon>Metazoa</taxon>
        <taxon>Spiralia</taxon>
        <taxon>Lophotrochozoa</taxon>
        <taxon>Mollusca</taxon>
        <taxon>Bivalvia</taxon>
        <taxon>Autobranchia</taxon>
        <taxon>Heteroconchia</taxon>
        <taxon>Palaeoheterodonta</taxon>
        <taxon>Unionida</taxon>
        <taxon>Unionoidea</taxon>
        <taxon>Unionidae</taxon>
        <taxon>Unioninae</taxon>
        <taxon>Sinanodonta</taxon>
    </lineage>
</organism>
<feature type="active site" evidence="4">
    <location>
        <position position="244"/>
    </location>
</feature>
<dbReference type="GO" id="GO:0016620">
    <property type="term" value="F:oxidoreductase activity, acting on the aldehyde or oxo group of donors, NAD or NADP as acceptor"/>
    <property type="evidence" value="ECO:0007669"/>
    <property type="project" value="UniProtKB-ARBA"/>
</dbReference>
<dbReference type="InterPro" id="IPR016163">
    <property type="entry name" value="Ald_DH_C"/>
</dbReference>
<evidence type="ECO:0000256" key="8">
    <source>
        <dbReference type="SAM" id="Phobius"/>
    </source>
</evidence>
<evidence type="ECO:0000313" key="10">
    <source>
        <dbReference type="EMBL" id="KAL3841470.1"/>
    </source>
</evidence>
<evidence type="ECO:0000256" key="4">
    <source>
        <dbReference type="PIRSR" id="PIRSR036492-1"/>
    </source>
</evidence>
<keyword evidence="3" id="KW-0520">NAD</keyword>
<keyword evidence="7" id="KW-0175">Coiled coil</keyword>
<dbReference type="FunFam" id="3.40.605.10:FF:000004">
    <property type="entry name" value="Aldehyde dehydrogenase"/>
    <property type="match status" value="1"/>
</dbReference>
<keyword evidence="8" id="KW-1133">Transmembrane helix</keyword>
<sequence>MANISQLASSLRATFHTGRTNSLQWRSEQLKMLLKLLEENRDQLCNALKQDLNKHKFEASVLEIEYCRNDLIYCLNNLSEWAAPEKVAKGLLNMMDRCYIRREPFGVVLIIGAWNYPVQLTILPLIGAIAAGNCVVVKPSELSAHTARLLEELLPRYLDQDCVKCINGGVLETTALLDEKWDYIFYTGNSTVGKIVMQAAAKYLTPVTLELGGKSPVFVDKDCDLGIVANRVLWGKCTNAGQTCVAPDYIMCTKETQDALVGKLKNTLREFYGDNVKTSNDYARIVNDRHFQRIKGLLSTCSEIAVGGDLDESQQYIAPTVVTNVKFTDPVMQEEIFGPILPIVPVKDEDEAIQQIVKGDKPLALYIFSNNKSLVQKFITSTSSGGVCVNDTLMQGSIPSLPFGGVGNSGIGGYHGKFSFDTFSHKRAMMERDLALESVNGVRYPPFTDGKAKFALWIMKKRLKRTGILALLPHLFLGILIAALFQVH</sequence>
<dbReference type="InterPro" id="IPR012394">
    <property type="entry name" value="Aldehyde_DH_NAD(P)"/>
</dbReference>
<keyword evidence="8" id="KW-0472">Membrane</keyword>
<dbReference type="Gene3D" id="3.40.309.10">
    <property type="entry name" value="Aldehyde Dehydrogenase, Chain A, domain 2"/>
    <property type="match status" value="1"/>
</dbReference>
<accession>A0ABD3TXD8</accession>
<feature type="domain" description="Aldehyde dehydrogenase" evidence="9">
    <location>
        <begin position="10"/>
        <end position="425"/>
    </location>
</feature>
<dbReference type="Pfam" id="PF00171">
    <property type="entry name" value="Aldedh"/>
    <property type="match status" value="1"/>
</dbReference>
<dbReference type="InterPro" id="IPR016162">
    <property type="entry name" value="Ald_DH_N"/>
</dbReference>
<evidence type="ECO:0000256" key="2">
    <source>
        <dbReference type="ARBA" id="ARBA00023002"/>
    </source>
</evidence>
<dbReference type="SUPFAM" id="SSF53720">
    <property type="entry name" value="ALDH-like"/>
    <property type="match status" value="1"/>
</dbReference>
<dbReference type="PANTHER" id="PTHR43570">
    <property type="entry name" value="ALDEHYDE DEHYDROGENASE"/>
    <property type="match status" value="1"/>
</dbReference>
<dbReference type="PANTHER" id="PTHR43570:SF16">
    <property type="entry name" value="ALDEHYDE DEHYDROGENASE TYPE III, ISOFORM Q"/>
    <property type="match status" value="1"/>
</dbReference>
<gene>
    <name evidence="10" type="ORF">ACJMK2_019611</name>
</gene>
<protein>
    <recommendedName>
        <fullName evidence="9">Aldehyde dehydrogenase domain-containing protein</fullName>
    </recommendedName>
</protein>
<feature type="non-terminal residue" evidence="10">
    <location>
        <position position="488"/>
    </location>
</feature>
<evidence type="ECO:0000256" key="5">
    <source>
        <dbReference type="PROSITE-ProRule" id="PRU10007"/>
    </source>
</evidence>
<dbReference type="InterPro" id="IPR016161">
    <property type="entry name" value="Ald_DH/histidinol_DH"/>
</dbReference>
<feature type="coiled-coil region" evidence="7">
    <location>
        <begin position="27"/>
        <end position="54"/>
    </location>
</feature>
<dbReference type="PIRSF" id="PIRSF036492">
    <property type="entry name" value="ALDH"/>
    <property type="match status" value="1"/>
</dbReference>
<comment type="similarity">
    <text evidence="1 6">Belongs to the aldehyde dehydrogenase family.</text>
</comment>
<reference evidence="10 11" key="1">
    <citation type="submission" date="2024-11" db="EMBL/GenBank/DDBJ databases">
        <title>Chromosome-level genome assembly of the freshwater bivalve Anodonta woodiana.</title>
        <authorList>
            <person name="Chen X."/>
        </authorList>
    </citation>
    <scope>NUCLEOTIDE SEQUENCE [LARGE SCALE GENOMIC DNA]</scope>
    <source>
        <strain evidence="10">MN2024</strain>
        <tissue evidence="10">Gills</tissue>
    </source>
</reference>
<dbReference type="InterPro" id="IPR029510">
    <property type="entry name" value="Ald_DH_CS_GLU"/>
</dbReference>
<evidence type="ECO:0000259" key="9">
    <source>
        <dbReference type="Pfam" id="PF00171"/>
    </source>
</evidence>
<evidence type="ECO:0000256" key="7">
    <source>
        <dbReference type="SAM" id="Coils"/>
    </source>
</evidence>